<name>A0A5K7ZVP4_9BACT</name>
<dbReference type="Pfam" id="PF13424">
    <property type="entry name" value="TPR_12"/>
    <property type="match status" value="1"/>
</dbReference>
<protein>
    <submittedName>
        <fullName evidence="4">Uncharacterized protein</fullName>
    </submittedName>
</protein>
<dbReference type="EMBL" id="AP021876">
    <property type="protein sequence ID" value="BBO84325.1"/>
    <property type="molecule type" value="Genomic_DNA"/>
</dbReference>
<organism evidence="4 5">
    <name type="scientific">Desulfosarcina ovata subsp. sediminis</name>
    <dbReference type="NCBI Taxonomy" id="885957"/>
    <lineage>
        <taxon>Bacteria</taxon>
        <taxon>Pseudomonadati</taxon>
        <taxon>Thermodesulfobacteriota</taxon>
        <taxon>Desulfobacteria</taxon>
        <taxon>Desulfobacterales</taxon>
        <taxon>Desulfosarcinaceae</taxon>
        <taxon>Desulfosarcina</taxon>
    </lineage>
</organism>
<evidence type="ECO:0000256" key="3">
    <source>
        <dbReference type="PROSITE-ProRule" id="PRU00339"/>
    </source>
</evidence>
<dbReference type="SUPFAM" id="SSF48452">
    <property type="entry name" value="TPR-like"/>
    <property type="match status" value="1"/>
</dbReference>
<dbReference type="PANTHER" id="PTHR45641">
    <property type="entry name" value="TETRATRICOPEPTIDE REPEAT PROTEIN (AFU_ORTHOLOGUE AFUA_6G03870)"/>
    <property type="match status" value="1"/>
</dbReference>
<dbReference type="KEGG" id="dov:DSCO28_48910"/>
<dbReference type="AlphaFoldDB" id="A0A5K7ZVP4"/>
<keyword evidence="1" id="KW-0677">Repeat</keyword>
<dbReference type="PROSITE" id="PS50005">
    <property type="entry name" value="TPR"/>
    <property type="match status" value="1"/>
</dbReference>
<dbReference type="RefSeq" id="WP_173179791.1">
    <property type="nucleotide sequence ID" value="NZ_AP021876.1"/>
</dbReference>
<feature type="repeat" description="TPR" evidence="3">
    <location>
        <begin position="190"/>
        <end position="223"/>
    </location>
</feature>
<evidence type="ECO:0000256" key="1">
    <source>
        <dbReference type="ARBA" id="ARBA00022737"/>
    </source>
</evidence>
<accession>A0A5K7ZVP4</accession>
<dbReference type="SMART" id="SM00028">
    <property type="entry name" value="TPR"/>
    <property type="match status" value="4"/>
</dbReference>
<sequence length="308" mass="33924">MNRQALLPLVILLWGGLWACSAPVSMSTSARISAPGDQELKNGIYWYQKGCLRKAMDHLNAAHEMYCLADHPVGVARSLTSLGNVYRQAGDPENAGYFYDAAIAMARRCDDRQMVAQTLVNKVALLIDRDDRSAAEVLLEEARVLSQESGSVFAAVLNYQAVLMMKAQRNDQAALLLDQAESVAAGNIRATLHYTRGRLLMQTGKDSRARNFFEQALEMDRQAGFSRGMAADLFAMADSYESSGEYDAALSCLERSLKIYALLEDRQRVLAGLDHLEGLARTTGSDIRVTLHVINQWLAGEAVDAICR</sequence>
<dbReference type="InterPro" id="IPR019734">
    <property type="entry name" value="TPR_rpt"/>
</dbReference>
<dbReference type="Gene3D" id="1.25.40.10">
    <property type="entry name" value="Tetratricopeptide repeat domain"/>
    <property type="match status" value="2"/>
</dbReference>
<dbReference type="PANTHER" id="PTHR45641:SF19">
    <property type="entry name" value="NEPHROCYSTIN-3"/>
    <property type="match status" value="1"/>
</dbReference>
<dbReference type="Pfam" id="PF13176">
    <property type="entry name" value="TPR_7"/>
    <property type="match status" value="1"/>
</dbReference>
<gene>
    <name evidence="4" type="ORF">DSCO28_48910</name>
</gene>
<dbReference type="Proteomes" id="UP000425960">
    <property type="component" value="Chromosome"/>
</dbReference>
<evidence type="ECO:0000313" key="4">
    <source>
        <dbReference type="EMBL" id="BBO84325.1"/>
    </source>
</evidence>
<proteinExistence type="predicted"/>
<dbReference type="InterPro" id="IPR011990">
    <property type="entry name" value="TPR-like_helical_dom_sf"/>
</dbReference>
<evidence type="ECO:0000313" key="5">
    <source>
        <dbReference type="Proteomes" id="UP000425960"/>
    </source>
</evidence>
<keyword evidence="2 3" id="KW-0802">TPR repeat</keyword>
<reference evidence="4 5" key="1">
    <citation type="submission" date="2019-11" db="EMBL/GenBank/DDBJ databases">
        <title>Comparative genomics of hydrocarbon-degrading Desulfosarcina strains.</title>
        <authorList>
            <person name="Watanabe M."/>
            <person name="Kojima H."/>
            <person name="Fukui M."/>
        </authorList>
    </citation>
    <scope>NUCLEOTIDE SEQUENCE [LARGE SCALE GENOMIC DNA]</scope>
    <source>
        <strain evidence="4 5">28bB2T</strain>
    </source>
</reference>
<evidence type="ECO:0000256" key="2">
    <source>
        <dbReference type="ARBA" id="ARBA00022803"/>
    </source>
</evidence>